<protein>
    <recommendedName>
        <fullName evidence="4">Tape measure protein</fullName>
    </recommendedName>
</protein>
<accession>A0A2S1PFY7</accession>
<feature type="compositionally biased region" description="Low complexity" evidence="1">
    <location>
        <begin position="27"/>
        <end position="40"/>
    </location>
</feature>
<dbReference type="GeneID" id="77935254"/>
<organism evidence="2 3">
    <name type="scientific">Pseudomonas phage 98PfluR60PP</name>
    <dbReference type="NCBI Taxonomy" id="2163965"/>
    <lineage>
        <taxon>Viruses</taxon>
        <taxon>Duplodnaviria</taxon>
        <taxon>Heunggongvirae</taxon>
        <taxon>Uroviricota</taxon>
        <taxon>Caudoviricetes</taxon>
        <taxon>Schitoviridae</taxon>
        <taxon>Littlefixvirus</taxon>
        <taxon>Littlefixvirus 98Pflur60pp</taxon>
    </lineage>
</organism>
<dbReference type="RefSeq" id="YP_010659286.1">
    <property type="nucleotide sequence ID" value="NC_070866.1"/>
</dbReference>
<evidence type="ECO:0000313" key="2">
    <source>
        <dbReference type="EMBL" id="AWH15482.1"/>
    </source>
</evidence>
<feature type="region of interest" description="Disordered" evidence="1">
    <location>
        <begin position="1"/>
        <end position="110"/>
    </location>
</feature>
<keyword evidence="3" id="KW-1185">Reference proteome</keyword>
<dbReference type="KEGG" id="vg:77935254"/>
<feature type="compositionally biased region" description="Acidic residues" evidence="1">
    <location>
        <begin position="66"/>
        <end position="78"/>
    </location>
</feature>
<sequence>MDKNILAMSDEDLLALGPQSFDDAPTEPLVEQPPQEQPEVVQDDDQHVEEEQEEVNQPADKQSADNVDDSDDADDVNDEPVKPVEASADVKPEVPADKGKETPAKVQEAEQATVISAEDQLAKLFAPIKASGRTLQISSVEEAIQLAQKGLNYHDKMAGLKPSLNIVRTLEREGLLDPNKINELIDLYKKKPEAIAKLVKDSGVDLLDIDDKQVAAYKPDQYGLSDAETALEDTMAELKQSPSYERVITFAGNQIDNASKQLIIKNPHVLLHFAEQVESGVFDVIQAELAKQKVLGNLKGLNDIQAYDAVGKHLAEKGAFNHLQKTQAVEKPPVVVQPKAPKPVDPAVAAAKAAAAPAKTTPTGKSTKPTFNPLALSDEEFEKLAKEKY</sequence>
<proteinExistence type="predicted"/>
<feature type="compositionally biased region" description="Basic and acidic residues" evidence="1">
    <location>
        <begin position="88"/>
        <end position="103"/>
    </location>
</feature>
<dbReference type="Proteomes" id="UP000246250">
    <property type="component" value="Segment"/>
</dbReference>
<evidence type="ECO:0000313" key="3">
    <source>
        <dbReference type="Proteomes" id="UP000246250"/>
    </source>
</evidence>
<feature type="region of interest" description="Disordered" evidence="1">
    <location>
        <begin position="347"/>
        <end position="372"/>
    </location>
</feature>
<feature type="compositionally biased region" description="Acidic residues" evidence="1">
    <location>
        <begin position="41"/>
        <end position="54"/>
    </location>
</feature>
<feature type="compositionally biased region" description="Low complexity" evidence="1">
    <location>
        <begin position="347"/>
        <end position="370"/>
    </location>
</feature>
<name>A0A2S1PFY7_9CAUD</name>
<evidence type="ECO:0008006" key="4">
    <source>
        <dbReference type="Google" id="ProtNLM"/>
    </source>
</evidence>
<evidence type="ECO:0000256" key="1">
    <source>
        <dbReference type="SAM" id="MobiDB-lite"/>
    </source>
</evidence>
<reference evidence="2 3" key="1">
    <citation type="submission" date="2018-04" db="EMBL/GenBank/DDBJ databases">
        <title>Complete genome sequences of new Aeromonas and Pseudomonas phages promising in phage therapy dedicated to aquaculture.</title>
        <authorList>
            <person name="Kolsut J."/>
            <person name="Wojcik E."/>
            <person name="Wojtasik A."/>
            <person name="Dastych J."/>
        </authorList>
    </citation>
    <scope>NUCLEOTIDE SEQUENCE [LARGE SCALE GENOMIC DNA]</scope>
</reference>
<dbReference type="EMBL" id="MH179480">
    <property type="protein sequence ID" value="AWH15482.1"/>
    <property type="molecule type" value="Genomic_DNA"/>
</dbReference>